<gene>
    <name evidence="2" type="ORF">GRF29_1g2215956</name>
</gene>
<keyword evidence="3" id="KW-1185">Reference proteome</keyword>
<protein>
    <submittedName>
        <fullName evidence="2">Uncharacterized protein</fullName>
    </submittedName>
</protein>
<dbReference type="SUPFAM" id="SSF55486">
    <property type="entry name" value="Metalloproteases ('zincins'), catalytic domain"/>
    <property type="match status" value="2"/>
</dbReference>
<evidence type="ECO:0000256" key="1">
    <source>
        <dbReference type="SAM" id="SignalP"/>
    </source>
</evidence>
<name>A0AAN6M8G0_9PLEO</name>
<accession>A0AAN6M8G0</accession>
<proteinExistence type="predicted"/>
<evidence type="ECO:0000313" key="3">
    <source>
        <dbReference type="Proteomes" id="UP001280581"/>
    </source>
</evidence>
<comment type="caution">
    <text evidence="2">The sequence shown here is derived from an EMBL/GenBank/DDBJ whole genome shotgun (WGS) entry which is preliminary data.</text>
</comment>
<sequence length="386" mass="43907">MIILGFVCAVIALFSTASAVAIDMLTPRSRADILSMNISAVHEARHPLDGKHFKARTMWANEGYGGNTNWPQSNEIIMEGKGLNVIMYCYADDEARKLIGPNLDVAIWEWYRQLGGPEHEGPSKEAGHRLYFAQIQIDCYQNDYKNADEPGTWNLPVEYNWVLTVHKSDRYIARMGFVPGDKATPKDRPGRHFLELKPIELPGATATSDQLRHYLHELGHVIGLAHEHQHPEAPIKLRCENLNGYEQSIDFCLEKFGVRQPGGPPQPFEKWVNDPDGKKKMGEYLCTEKDENLMYGLLCGSMFPAYCKNLPSDKSVGPYDSESIMHYPTTLKFGDKKEYFKFDGSMKWEPEKADITHIINGQERPFGINYGISKDDVEAVKKFYPW</sequence>
<dbReference type="GO" id="GO:0008237">
    <property type="term" value="F:metallopeptidase activity"/>
    <property type="evidence" value="ECO:0007669"/>
    <property type="project" value="InterPro"/>
</dbReference>
<evidence type="ECO:0000313" key="2">
    <source>
        <dbReference type="EMBL" id="KAK3217200.1"/>
    </source>
</evidence>
<dbReference type="Gene3D" id="3.40.390.10">
    <property type="entry name" value="Collagenase (Catalytic Domain)"/>
    <property type="match status" value="1"/>
</dbReference>
<dbReference type="AlphaFoldDB" id="A0AAN6M8G0"/>
<dbReference type="InterPro" id="IPR024079">
    <property type="entry name" value="MetalloPept_cat_dom_sf"/>
</dbReference>
<feature type="chain" id="PRO_5042857679" evidence="1">
    <location>
        <begin position="20"/>
        <end position="386"/>
    </location>
</feature>
<dbReference type="Proteomes" id="UP001280581">
    <property type="component" value="Unassembled WGS sequence"/>
</dbReference>
<dbReference type="EMBL" id="WVTA01000001">
    <property type="protein sequence ID" value="KAK3217200.1"/>
    <property type="molecule type" value="Genomic_DNA"/>
</dbReference>
<organism evidence="2 3">
    <name type="scientific">Pseudopithomyces chartarum</name>
    <dbReference type="NCBI Taxonomy" id="1892770"/>
    <lineage>
        <taxon>Eukaryota</taxon>
        <taxon>Fungi</taxon>
        <taxon>Dikarya</taxon>
        <taxon>Ascomycota</taxon>
        <taxon>Pezizomycotina</taxon>
        <taxon>Dothideomycetes</taxon>
        <taxon>Pleosporomycetidae</taxon>
        <taxon>Pleosporales</taxon>
        <taxon>Massarineae</taxon>
        <taxon>Didymosphaeriaceae</taxon>
        <taxon>Pseudopithomyces</taxon>
    </lineage>
</organism>
<keyword evidence="1" id="KW-0732">Signal</keyword>
<feature type="signal peptide" evidence="1">
    <location>
        <begin position="1"/>
        <end position="19"/>
    </location>
</feature>
<reference evidence="2 3" key="1">
    <citation type="submission" date="2021-02" db="EMBL/GenBank/DDBJ databases">
        <title>Genome assembly of Pseudopithomyces chartarum.</title>
        <authorList>
            <person name="Jauregui R."/>
            <person name="Singh J."/>
            <person name="Voisey C."/>
        </authorList>
    </citation>
    <scope>NUCLEOTIDE SEQUENCE [LARGE SCALE GENOMIC DNA]</scope>
    <source>
        <strain evidence="2 3">AGR01</strain>
    </source>
</reference>